<dbReference type="GO" id="GO:0004844">
    <property type="term" value="F:uracil DNA N-glycosylase activity"/>
    <property type="evidence" value="ECO:0007669"/>
    <property type="project" value="UniProtKB-UniRule"/>
</dbReference>
<dbReference type="CDD" id="cd10027">
    <property type="entry name" value="UDG-F1-like"/>
    <property type="match status" value="1"/>
</dbReference>
<dbReference type="Proteomes" id="UP001430356">
    <property type="component" value="Unassembled WGS sequence"/>
</dbReference>
<dbReference type="EC" id="3.2.2.27" evidence="3 7"/>
<dbReference type="InterPro" id="IPR005122">
    <property type="entry name" value="Uracil-DNA_glycosylase-like"/>
</dbReference>
<dbReference type="Pfam" id="PF03167">
    <property type="entry name" value="UDG"/>
    <property type="match status" value="1"/>
</dbReference>
<feature type="domain" description="Uracil-DNA glycosylase-like" evidence="11">
    <location>
        <begin position="195"/>
        <end position="358"/>
    </location>
</feature>
<feature type="active site" description="Proton acceptor" evidence="7 8">
    <location>
        <position position="210"/>
    </location>
</feature>
<feature type="compositionally biased region" description="Low complexity" evidence="10">
    <location>
        <begin position="9"/>
        <end position="32"/>
    </location>
</feature>
<dbReference type="HAMAP" id="MF_00148">
    <property type="entry name" value="UDG"/>
    <property type="match status" value="1"/>
</dbReference>
<dbReference type="SUPFAM" id="SSF52141">
    <property type="entry name" value="Uracil-DNA glycosylase-like"/>
    <property type="match status" value="1"/>
</dbReference>
<dbReference type="GO" id="GO:0005634">
    <property type="term" value="C:nucleus"/>
    <property type="evidence" value="ECO:0007669"/>
    <property type="project" value="UniProtKB-SubCell"/>
</dbReference>
<evidence type="ECO:0000313" key="12">
    <source>
        <dbReference type="EMBL" id="KAK7198555.1"/>
    </source>
</evidence>
<dbReference type="GO" id="GO:0097510">
    <property type="term" value="P:base-excision repair, AP site formation via deaminated base removal"/>
    <property type="evidence" value="ECO:0007669"/>
    <property type="project" value="TreeGrafter"/>
</dbReference>
<comment type="catalytic activity">
    <reaction evidence="1 7 9">
        <text>Hydrolyzes single-stranded DNA or mismatched double-stranded DNA and polynucleotides, releasing free uracil.</text>
        <dbReference type="EC" id="3.2.2.27"/>
    </reaction>
</comment>
<keyword evidence="4 7" id="KW-0227">DNA damage</keyword>
<keyword evidence="6 7" id="KW-0234">DNA repair</keyword>
<evidence type="ECO:0000256" key="5">
    <source>
        <dbReference type="ARBA" id="ARBA00022801"/>
    </source>
</evidence>
<dbReference type="InterPro" id="IPR018085">
    <property type="entry name" value="Ura-DNA_Glyclase_AS"/>
</dbReference>
<dbReference type="AlphaFoldDB" id="A0AAW0EXK8"/>
<comment type="function">
    <text evidence="7 9">Excises uracil residues from the DNA which can arise as a result of misincorporation of dUMP residues by DNA polymerase or due to deamination of cytosine.</text>
</comment>
<dbReference type="SMART" id="SM00986">
    <property type="entry name" value="UDG"/>
    <property type="match status" value="1"/>
</dbReference>
<proteinExistence type="inferred from homology"/>
<comment type="similarity">
    <text evidence="2 7 9">Belongs to the uracil-DNA glycosylase (UDG) superfamily. UNG family.</text>
</comment>
<keyword evidence="5 7" id="KW-0378">Hydrolase</keyword>
<reference evidence="12 13" key="1">
    <citation type="journal article" date="2021" name="MBio">
        <title>A New Model Trypanosomatid, Novymonas esmeraldas: Genomic Perception of Its 'Candidatus Pandoraea novymonadis' Endosymbiont.</title>
        <authorList>
            <person name="Zakharova A."/>
            <person name="Saura A."/>
            <person name="Butenko A."/>
            <person name="Podesvova L."/>
            <person name="Warmusova S."/>
            <person name="Kostygov A.Y."/>
            <person name="Nenarokova A."/>
            <person name="Lukes J."/>
            <person name="Opperdoes F.R."/>
            <person name="Yurchenko V."/>
        </authorList>
    </citation>
    <scope>NUCLEOTIDE SEQUENCE [LARGE SCALE GENOMIC DNA]</scope>
    <source>
        <strain evidence="12 13">E262AT.01</strain>
    </source>
</reference>
<evidence type="ECO:0000256" key="8">
    <source>
        <dbReference type="PROSITE-ProRule" id="PRU10072"/>
    </source>
</evidence>
<dbReference type="InterPro" id="IPR002043">
    <property type="entry name" value="UDG_fam1"/>
</dbReference>
<evidence type="ECO:0000256" key="2">
    <source>
        <dbReference type="ARBA" id="ARBA00008184"/>
    </source>
</evidence>
<keyword evidence="7" id="KW-0496">Mitochondrion</keyword>
<evidence type="ECO:0000256" key="4">
    <source>
        <dbReference type="ARBA" id="ARBA00022763"/>
    </source>
</evidence>
<name>A0AAW0EXK8_9TRYP</name>
<dbReference type="EMBL" id="JAECZO010000158">
    <property type="protein sequence ID" value="KAK7198555.1"/>
    <property type="molecule type" value="Genomic_DNA"/>
</dbReference>
<comment type="caution">
    <text evidence="12">The sequence shown here is derived from an EMBL/GenBank/DDBJ whole genome shotgun (WGS) entry which is preliminary data.</text>
</comment>
<evidence type="ECO:0000259" key="11">
    <source>
        <dbReference type="SMART" id="SM00986"/>
    </source>
</evidence>
<feature type="region of interest" description="Disordered" evidence="10">
    <location>
        <begin position="1"/>
        <end position="133"/>
    </location>
</feature>
<keyword evidence="13" id="KW-1185">Reference proteome</keyword>
<evidence type="ECO:0000313" key="13">
    <source>
        <dbReference type="Proteomes" id="UP001430356"/>
    </source>
</evidence>
<dbReference type="NCBIfam" id="NF003588">
    <property type="entry name" value="PRK05254.1-1"/>
    <property type="match status" value="1"/>
</dbReference>
<organism evidence="12 13">
    <name type="scientific">Novymonas esmeraldas</name>
    <dbReference type="NCBI Taxonomy" id="1808958"/>
    <lineage>
        <taxon>Eukaryota</taxon>
        <taxon>Discoba</taxon>
        <taxon>Euglenozoa</taxon>
        <taxon>Kinetoplastea</taxon>
        <taxon>Metakinetoplastina</taxon>
        <taxon>Trypanosomatida</taxon>
        <taxon>Trypanosomatidae</taxon>
        <taxon>Novymonas</taxon>
    </lineage>
</organism>
<feature type="compositionally biased region" description="Basic residues" evidence="10">
    <location>
        <begin position="61"/>
        <end position="72"/>
    </location>
</feature>
<evidence type="ECO:0000256" key="3">
    <source>
        <dbReference type="ARBA" id="ARBA00012030"/>
    </source>
</evidence>
<dbReference type="Gene3D" id="3.40.470.10">
    <property type="entry name" value="Uracil-DNA glycosylase-like domain"/>
    <property type="match status" value="1"/>
</dbReference>
<accession>A0AAW0EXK8</accession>
<dbReference type="NCBIfam" id="TIGR00628">
    <property type="entry name" value="ung"/>
    <property type="match status" value="1"/>
</dbReference>
<dbReference type="NCBIfam" id="NF003589">
    <property type="entry name" value="PRK05254.1-2"/>
    <property type="match status" value="1"/>
</dbReference>
<evidence type="ECO:0000256" key="10">
    <source>
        <dbReference type="SAM" id="MobiDB-lite"/>
    </source>
</evidence>
<gene>
    <name evidence="12" type="ORF">NESM_000817500</name>
</gene>
<evidence type="ECO:0000256" key="1">
    <source>
        <dbReference type="ARBA" id="ARBA00001400"/>
    </source>
</evidence>
<feature type="compositionally biased region" description="Low complexity" evidence="10">
    <location>
        <begin position="122"/>
        <end position="133"/>
    </location>
</feature>
<evidence type="ECO:0000256" key="7">
    <source>
        <dbReference type="HAMAP-Rule" id="MF_03166"/>
    </source>
</evidence>
<dbReference type="PROSITE" id="PS00130">
    <property type="entry name" value="U_DNA_GLYCOSYLASE"/>
    <property type="match status" value="1"/>
</dbReference>
<dbReference type="GO" id="GO:0005739">
    <property type="term" value="C:mitochondrion"/>
    <property type="evidence" value="ECO:0007669"/>
    <property type="project" value="UniProtKB-SubCell"/>
</dbReference>
<feature type="compositionally biased region" description="Polar residues" evidence="10">
    <location>
        <begin position="34"/>
        <end position="54"/>
    </location>
</feature>
<dbReference type="PANTHER" id="PTHR11264:SF0">
    <property type="entry name" value="URACIL-DNA GLYCOSYLASE"/>
    <property type="match status" value="1"/>
</dbReference>
<dbReference type="SMART" id="SM00987">
    <property type="entry name" value="UreE_C"/>
    <property type="match status" value="1"/>
</dbReference>
<dbReference type="InterPro" id="IPR036895">
    <property type="entry name" value="Uracil-DNA_glycosylase-like_sf"/>
</dbReference>
<protein>
    <recommendedName>
        <fullName evidence="3 7">Uracil-DNA glycosylase</fullName>
        <shortName evidence="7">UDG</shortName>
        <ecNumber evidence="3 7">3.2.2.27</ecNumber>
    </recommendedName>
</protein>
<evidence type="ECO:0000256" key="9">
    <source>
        <dbReference type="RuleBase" id="RU003780"/>
    </source>
</evidence>
<dbReference type="FunFam" id="3.40.470.10:FF:000001">
    <property type="entry name" value="Uracil-DNA glycosylase"/>
    <property type="match status" value="1"/>
</dbReference>
<keyword evidence="7" id="KW-0539">Nucleus</keyword>
<comment type="subcellular location">
    <subcellularLocation>
        <location evidence="7">Mitochondrion</location>
    </subcellularLocation>
    <subcellularLocation>
        <location evidence="7">Nucleus</location>
    </subcellularLocation>
</comment>
<sequence>MQKTLFDFAPKGPKAGNPAAVPAVPAGAGAAPQTRRSSASRPDSVSVESATAEPQSAEHPCRRRRRSSRSRSRSASVEHAPAVHAGVSRDDAILVDTTSEPGPNAGVAARRQRSHSADRPGDVAAAATARRPPGTSSRWLAGLITSAEWGAFLSPITADSWRGGAFLKVERFLDSERAAGRVVLPPAADIFSAFNSCPFHELKVVLLGQDPYHNLHQAHGLCFSVLPGVPLPPSLRNMYKELATDIPGFQAPTHGYLQSWAEQGMLLLNATLTVEAHKANSHSSTSGWPDFTDAVIHHLSQHHPNRLVFLLWGGYAQRKAKLIDTRRHTVLESVHPSPLSASRGWFGCRCFSACNAALQRMGHLPMYWQLPLEAPLHR</sequence>
<dbReference type="NCBIfam" id="NF003592">
    <property type="entry name" value="PRK05254.1-5"/>
    <property type="match status" value="1"/>
</dbReference>
<evidence type="ECO:0000256" key="6">
    <source>
        <dbReference type="ARBA" id="ARBA00023204"/>
    </source>
</evidence>
<dbReference type="PANTHER" id="PTHR11264">
    <property type="entry name" value="URACIL-DNA GLYCOSYLASE"/>
    <property type="match status" value="1"/>
</dbReference>